<keyword evidence="4" id="KW-0472">Membrane</keyword>
<organism evidence="5 6">
    <name type="scientific">Flavipsychrobacter stenotrophus</name>
    <dbReference type="NCBI Taxonomy" id="2077091"/>
    <lineage>
        <taxon>Bacteria</taxon>
        <taxon>Pseudomonadati</taxon>
        <taxon>Bacteroidota</taxon>
        <taxon>Chitinophagia</taxon>
        <taxon>Chitinophagales</taxon>
        <taxon>Chitinophagaceae</taxon>
        <taxon>Flavipsychrobacter</taxon>
    </lineage>
</organism>
<proteinExistence type="predicted"/>
<reference evidence="5 6" key="1">
    <citation type="submission" date="2018-01" db="EMBL/GenBank/DDBJ databases">
        <title>A novel member of the phylum Bacteroidetes isolated from glacier ice.</title>
        <authorList>
            <person name="Liu Q."/>
            <person name="Xin Y.-H."/>
        </authorList>
    </citation>
    <scope>NUCLEOTIDE SEQUENCE [LARGE SCALE GENOMIC DNA]</scope>
    <source>
        <strain evidence="5 6">RB1R16</strain>
    </source>
</reference>
<name>A0A2S7SXQ7_9BACT</name>
<dbReference type="GO" id="GO:0017004">
    <property type="term" value="P:cytochrome complex assembly"/>
    <property type="evidence" value="ECO:0007669"/>
    <property type="project" value="UniProtKB-KW"/>
</dbReference>
<sequence>MKKIHIALLLLVVVAIAGISATFINFSTYETFGSAAKTPGKSYHVIGFFDKSKGINYDAKTDPNKFTFFAKDKAGNMTQVVFINGAPPRDIDKSEQLVMKGYMQDNKFVCSGIQMKCPSKYKKDMVVGEGA</sequence>
<evidence type="ECO:0000256" key="2">
    <source>
        <dbReference type="ARBA" id="ARBA00022617"/>
    </source>
</evidence>
<evidence type="ECO:0000313" key="5">
    <source>
        <dbReference type="EMBL" id="PQJ11498.1"/>
    </source>
</evidence>
<dbReference type="InterPro" id="IPR036127">
    <property type="entry name" value="CcmE-like_sf"/>
</dbReference>
<dbReference type="InterPro" id="IPR012340">
    <property type="entry name" value="NA-bd_OB-fold"/>
</dbReference>
<evidence type="ECO:0000256" key="4">
    <source>
        <dbReference type="ARBA" id="ARBA00023136"/>
    </source>
</evidence>
<dbReference type="OrthoDB" id="1524250at2"/>
<gene>
    <name evidence="5" type="ORF">CJD36_006765</name>
</gene>
<comment type="caution">
    <text evidence="5">The sequence shown here is derived from an EMBL/GenBank/DDBJ whole genome shotgun (WGS) entry which is preliminary data.</text>
</comment>
<dbReference type="EMBL" id="PPSL01000002">
    <property type="protein sequence ID" value="PQJ11498.1"/>
    <property type="molecule type" value="Genomic_DNA"/>
</dbReference>
<keyword evidence="2" id="KW-0479">Metal-binding</keyword>
<keyword evidence="2" id="KW-0349">Heme</keyword>
<dbReference type="GO" id="GO:0017003">
    <property type="term" value="P:protein-heme linkage"/>
    <property type="evidence" value="ECO:0007669"/>
    <property type="project" value="InterPro"/>
</dbReference>
<dbReference type="Proteomes" id="UP000239872">
    <property type="component" value="Unassembled WGS sequence"/>
</dbReference>
<keyword evidence="6" id="KW-1185">Reference proteome</keyword>
<dbReference type="Pfam" id="PF03100">
    <property type="entry name" value="CcmE"/>
    <property type="match status" value="1"/>
</dbReference>
<protein>
    <submittedName>
        <fullName evidence="5">Cytochrome C biogenesis protein</fullName>
    </submittedName>
</protein>
<dbReference type="GO" id="GO:0020037">
    <property type="term" value="F:heme binding"/>
    <property type="evidence" value="ECO:0007669"/>
    <property type="project" value="InterPro"/>
</dbReference>
<evidence type="ECO:0000313" key="6">
    <source>
        <dbReference type="Proteomes" id="UP000239872"/>
    </source>
</evidence>
<dbReference type="InterPro" id="IPR004329">
    <property type="entry name" value="CcmE"/>
</dbReference>
<dbReference type="SUPFAM" id="SSF82093">
    <property type="entry name" value="Heme chaperone CcmE"/>
    <property type="match status" value="1"/>
</dbReference>
<comment type="subcellular location">
    <subcellularLocation>
        <location evidence="1">Membrane</location>
    </subcellularLocation>
</comment>
<dbReference type="Gene3D" id="2.40.50.140">
    <property type="entry name" value="Nucleic acid-binding proteins"/>
    <property type="match status" value="1"/>
</dbReference>
<evidence type="ECO:0000256" key="1">
    <source>
        <dbReference type="ARBA" id="ARBA00004370"/>
    </source>
</evidence>
<accession>A0A2S7SXQ7</accession>
<keyword evidence="2" id="KW-0408">Iron</keyword>
<evidence type="ECO:0000256" key="3">
    <source>
        <dbReference type="ARBA" id="ARBA00022748"/>
    </source>
</evidence>
<dbReference type="AlphaFoldDB" id="A0A2S7SXQ7"/>
<dbReference type="RefSeq" id="WP_105038378.1">
    <property type="nucleotide sequence ID" value="NZ_PPSL01000002.1"/>
</dbReference>
<keyword evidence="3" id="KW-0201">Cytochrome c-type biogenesis</keyword>
<dbReference type="GO" id="GO:0005886">
    <property type="term" value="C:plasma membrane"/>
    <property type="evidence" value="ECO:0007669"/>
    <property type="project" value="InterPro"/>
</dbReference>